<dbReference type="RefSeq" id="WP_209374541.1">
    <property type="nucleotide sequence ID" value="NZ_JAGIZA010000007.1"/>
</dbReference>
<evidence type="ECO:0000313" key="4">
    <source>
        <dbReference type="Proteomes" id="UP000677537"/>
    </source>
</evidence>
<evidence type="ECO:0000259" key="2">
    <source>
        <dbReference type="Pfam" id="PF07811"/>
    </source>
</evidence>
<evidence type="ECO:0000256" key="1">
    <source>
        <dbReference type="SAM" id="Phobius"/>
    </source>
</evidence>
<evidence type="ECO:0000313" key="3">
    <source>
        <dbReference type="EMBL" id="MBP0493881.1"/>
    </source>
</evidence>
<keyword evidence="1" id="KW-0472">Membrane</keyword>
<dbReference type="Pfam" id="PF07811">
    <property type="entry name" value="TadE"/>
    <property type="match status" value="1"/>
</dbReference>
<dbReference type="InterPro" id="IPR012495">
    <property type="entry name" value="TadE-like_dom"/>
</dbReference>
<dbReference type="EMBL" id="JAGIZA010000007">
    <property type="protein sequence ID" value="MBP0493881.1"/>
    <property type="molecule type" value="Genomic_DNA"/>
</dbReference>
<keyword evidence="1" id="KW-1133">Transmembrane helix</keyword>
<comment type="caution">
    <text evidence="3">The sequence shown here is derived from an EMBL/GenBank/DDBJ whole genome shotgun (WGS) entry which is preliminary data.</text>
</comment>
<organism evidence="3 4">
    <name type="scientific">Roseomonas indoligenes</name>
    <dbReference type="NCBI Taxonomy" id="2820811"/>
    <lineage>
        <taxon>Bacteria</taxon>
        <taxon>Pseudomonadati</taxon>
        <taxon>Pseudomonadota</taxon>
        <taxon>Alphaproteobacteria</taxon>
        <taxon>Acetobacterales</taxon>
        <taxon>Roseomonadaceae</taxon>
        <taxon>Roseomonas</taxon>
    </lineage>
</organism>
<keyword evidence="4" id="KW-1185">Reference proteome</keyword>
<dbReference type="Proteomes" id="UP000677537">
    <property type="component" value="Unassembled WGS sequence"/>
</dbReference>
<gene>
    <name evidence="3" type="ORF">J5Y10_13930</name>
</gene>
<sequence length="165" mass="16758">MLGSRLARLSHLGDAGRAACRPSLSGQAWAAWRSRRGATALEFAFTGVLLLALLVGILQVGRYLTTLAAVRTVAADAVRLTILRGSANLNAGAAACSNLSGNLTGANARASVLQGSALSVVLSGCATSSGVTTVTVTVTYPFTYSIPLVPGGTLQLRETATAIIT</sequence>
<keyword evidence="1" id="KW-0812">Transmembrane</keyword>
<proteinExistence type="predicted"/>
<protein>
    <submittedName>
        <fullName evidence="3">Pilus assembly protein</fullName>
    </submittedName>
</protein>
<name>A0A940MXF9_9PROT</name>
<reference evidence="3" key="1">
    <citation type="submission" date="2021-03" db="EMBL/GenBank/DDBJ databases">
        <authorList>
            <person name="So Y."/>
        </authorList>
    </citation>
    <scope>NUCLEOTIDE SEQUENCE</scope>
    <source>
        <strain evidence="3">SG15</strain>
    </source>
</reference>
<feature type="transmembrane region" description="Helical" evidence="1">
    <location>
        <begin position="43"/>
        <end position="64"/>
    </location>
</feature>
<dbReference type="AlphaFoldDB" id="A0A940MXF9"/>
<feature type="domain" description="TadE-like" evidence="2">
    <location>
        <begin position="37"/>
        <end position="79"/>
    </location>
</feature>
<accession>A0A940MXF9</accession>